<feature type="transmembrane region" description="Helical" evidence="7">
    <location>
        <begin position="137"/>
        <end position="160"/>
    </location>
</feature>
<feature type="transmembrane region" description="Helical" evidence="7">
    <location>
        <begin position="242"/>
        <end position="264"/>
    </location>
</feature>
<evidence type="ECO:0000256" key="7">
    <source>
        <dbReference type="RuleBase" id="RU363032"/>
    </source>
</evidence>
<dbReference type="CDD" id="cd06261">
    <property type="entry name" value="TM_PBP2"/>
    <property type="match status" value="1"/>
</dbReference>
<evidence type="ECO:0000256" key="4">
    <source>
        <dbReference type="ARBA" id="ARBA00022692"/>
    </source>
</evidence>
<evidence type="ECO:0000256" key="6">
    <source>
        <dbReference type="ARBA" id="ARBA00023136"/>
    </source>
</evidence>
<gene>
    <name evidence="9" type="ORF">ACFSAU_04990</name>
</gene>
<feature type="domain" description="ABC transmembrane type-1" evidence="8">
    <location>
        <begin position="98"/>
        <end position="303"/>
    </location>
</feature>
<dbReference type="SUPFAM" id="SSF161098">
    <property type="entry name" value="MetI-like"/>
    <property type="match status" value="1"/>
</dbReference>
<dbReference type="PANTHER" id="PTHR43163">
    <property type="entry name" value="DIPEPTIDE TRANSPORT SYSTEM PERMEASE PROTEIN DPPB-RELATED"/>
    <property type="match status" value="1"/>
</dbReference>
<comment type="caution">
    <text evidence="9">The sequence shown here is derived from an EMBL/GenBank/DDBJ whole genome shotgun (WGS) entry which is preliminary data.</text>
</comment>
<dbReference type="Gene3D" id="1.10.3720.10">
    <property type="entry name" value="MetI-like"/>
    <property type="match status" value="1"/>
</dbReference>
<organism evidence="9 10">
    <name type="scientific">Halolamina litorea</name>
    <dbReference type="NCBI Taxonomy" id="1515593"/>
    <lineage>
        <taxon>Archaea</taxon>
        <taxon>Methanobacteriati</taxon>
        <taxon>Methanobacteriota</taxon>
        <taxon>Stenosarchaea group</taxon>
        <taxon>Halobacteria</taxon>
        <taxon>Halobacteriales</taxon>
        <taxon>Haloferacaceae</taxon>
    </lineage>
</organism>
<evidence type="ECO:0000313" key="10">
    <source>
        <dbReference type="Proteomes" id="UP001597139"/>
    </source>
</evidence>
<keyword evidence="10" id="KW-1185">Reference proteome</keyword>
<dbReference type="PROSITE" id="PS50928">
    <property type="entry name" value="ABC_TM1"/>
    <property type="match status" value="1"/>
</dbReference>
<dbReference type="EMBL" id="JBHUCZ010000002">
    <property type="protein sequence ID" value="MFD1566842.1"/>
    <property type="molecule type" value="Genomic_DNA"/>
</dbReference>
<dbReference type="RefSeq" id="WP_267646711.1">
    <property type="nucleotide sequence ID" value="NZ_JANHGR010000001.1"/>
</dbReference>
<evidence type="ECO:0000256" key="1">
    <source>
        <dbReference type="ARBA" id="ARBA00004651"/>
    </source>
</evidence>
<dbReference type="InterPro" id="IPR000515">
    <property type="entry name" value="MetI-like"/>
</dbReference>
<keyword evidence="3" id="KW-1003">Cell membrane</keyword>
<sequence length="316" mass="34804">MSLQRYLIKRLLVMIPVLFGVTVLTFSLTKMLPGSPVDYILQFQETTPGLREQLEAQYNLNEPIYVQYWLWLRDAMMLDFGQSIISDRSVSDAIVGRLPKTLLLGGAGFAIAICIGIPLGVLAAVNNGNTIDEVSRVGALLGIATPNFWLGLMLLLVFSVQLGFFRVIPPADVGVLSPAMLKFIILPAITLGTASSALIMRLTRSSMVEELNKDYVRTARAKGLSERTVIVKHVLRNSMVSVVTVAAIQVAFIVNGSVVIEQVFSWPGVGRLLIDAITQRDFPVLQAIVLMIAVTIVFVNLIADLLYSWLDPRIRY</sequence>
<keyword evidence="6 7" id="KW-0472">Membrane</keyword>
<dbReference type="GO" id="GO:0005886">
    <property type="term" value="C:plasma membrane"/>
    <property type="evidence" value="ECO:0007669"/>
    <property type="project" value="UniProtKB-SubCell"/>
</dbReference>
<dbReference type="AlphaFoldDB" id="A0ABD6BP00"/>
<name>A0ABD6BP00_9EURY</name>
<evidence type="ECO:0000313" key="9">
    <source>
        <dbReference type="EMBL" id="MFD1566842.1"/>
    </source>
</evidence>
<dbReference type="Pfam" id="PF19300">
    <property type="entry name" value="BPD_transp_1_N"/>
    <property type="match status" value="1"/>
</dbReference>
<feature type="transmembrane region" description="Helical" evidence="7">
    <location>
        <begin position="284"/>
        <end position="310"/>
    </location>
</feature>
<keyword evidence="4 7" id="KW-0812">Transmembrane</keyword>
<evidence type="ECO:0000256" key="3">
    <source>
        <dbReference type="ARBA" id="ARBA00022475"/>
    </source>
</evidence>
<evidence type="ECO:0000256" key="2">
    <source>
        <dbReference type="ARBA" id="ARBA00022448"/>
    </source>
</evidence>
<protein>
    <submittedName>
        <fullName evidence="9">ABC transporter permease</fullName>
    </submittedName>
</protein>
<comment type="subcellular location">
    <subcellularLocation>
        <location evidence="1 7">Cell membrane</location>
        <topology evidence="1 7">Multi-pass membrane protein</topology>
    </subcellularLocation>
</comment>
<feature type="transmembrane region" description="Helical" evidence="7">
    <location>
        <begin position="180"/>
        <end position="200"/>
    </location>
</feature>
<keyword evidence="5 7" id="KW-1133">Transmembrane helix</keyword>
<dbReference type="Pfam" id="PF00528">
    <property type="entry name" value="BPD_transp_1"/>
    <property type="match status" value="1"/>
</dbReference>
<comment type="similarity">
    <text evidence="7">Belongs to the binding-protein-dependent transport system permease family.</text>
</comment>
<dbReference type="PANTHER" id="PTHR43163:SF6">
    <property type="entry name" value="DIPEPTIDE TRANSPORT SYSTEM PERMEASE PROTEIN DPPB-RELATED"/>
    <property type="match status" value="1"/>
</dbReference>
<dbReference type="InterPro" id="IPR035906">
    <property type="entry name" value="MetI-like_sf"/>
</dbReference>
<proteinExistence type="inferred from homology"/>
<feature type="transmembrane region" description="Helical" evidence="7">
    <location>
        <begin position="102"/>
        <end position="125"/>
    </location>
</feature>
<reference evidence="9 10" key="1">
    <citation type="journal article" date="2019" name="Int. J. Syst. Evol. Microbiol.">
        <title>The Global Catalogue of Microorganisms (GCM) 10K type strain sequencing project: providing services to taxonomists for standard genome sequencing and annotation.</title>
        <authorList>
            <consortium name="The Broad Institute Genomics Platform"/>
            <consortium name="The Broad Institute Genome Sequencing Center for Infectious Disease"/>
            <person name="Wu L."/>
            <person name="Ma J."/>
        </authorList>
    </citation>
    <scope>NUCLEOTIDE SEQUENCE [LARGE SCALE GENOMIC DNA]</scope>
    <source>
        <strain evidence="9 10">CGMCC 1.12859</strain>
    </source>
</reference>
<accession>A0ABD6BP00</accession>
<dbReference type="InterPro" id="IPR045621">
    <property type="entry name" value="BPD_transp_1_N"/>
</dbReference>
<dbReference type="Proteomes" id="UP001597139">
    <property type="component" value="Unassembled WGS sequence"/>
</dbReference>
<keyword evidence="2 7" id="KW-0813">Transport</keyword>
<evidence type="ECO:0000256" key="5">
    <source>
        <dbReference type="ARBA" id="ARBA00022989"/>
    </source>
</evidence>
<evidence type="ECO:0000259" key="8">
    <source>
        <dbReference type="PROSITE" id="PS50928"/>
    </source>
</evidence>
<feature type="transmembrane region" description="Helical" evidence="7">
    <location>
        <begin position="12"/>
        <end position="29"/>
    </location>
</feature>